<protein>
    <submittedName>
        <fullName evidence="2">ORF31</fullName>
    </submittedName>
</protein>
<proteinExistence type="predicted"/>
<evidence type="ECO:0000313" key="3">
    <source>
        <dbReference type="Proteomes" id="UP000203651"/>
    </source>
</evidence>
<name>A0A1S5YEC5_9BBAC</name>
<dbReference type="RefSeq" id="YP_009345749.1">
    <property type="nucleotide sequence ID" value="NC_033780.2"/>
</dbReference>
<sequence>MPEAYLINTLFNDILKFPWPVMLEVDSLRLWYSISSVADQFDVRPVPQELLKPYDYFTSVAVLDDENPFESDVNTHSFIDYNTLHRLHVNHCDVMDSNLHTIIDLFVYDHLPKFVSRHLANLRLITLFDVSDFADALRRLEMTNKYWLFRYKIVTTFNSKTTGKPEEEGAASAQGEEGVSVNETTTNNNNNSQFNVYIDSLKNNVELQFKQLHNYPEDARLCTLHAFVQLTTGTVGLLERLLDWN</sequence>
<dbReference type="KEGG" id="vg:39105862"/>
<dbReference type="Proteomes" id="UP000203651">
    <property type="component" value="Segment"/>
</dbReference>
<feature type="compositionally biased region" description="Low complexity" evidence="1">
    <location>
        <begin position="170"/>
        <end position="191"/>
    </location>
</feature>
<dbReference type="GeneID" id="39105862"/>
<evidence type="ECO:0000313" key="2">
    <source>
        <dbReference type="EMBL" id="AQQ80298.1"/>
    </source>
</evidence>
<organism evidence="2 3">
    <name type="scientific">Betabaculovirus altermyunipunctae</name>
    <dbReference type="NCBI Taxonomy" id="3051996"/>
    <lineage>
        <taxon>Viruses</taxon>
        <taxon>Viruses incertae sedis</taxon>
        <taxon>Naldaviricetes</taxon>
        <taxon>Lefavirales</taxon>
        <taxon>Baculoviridae</taxon>
        <taxon>Betabaculovirus</taxon>
    </lineage>
</organism>
<keyword evidence="3" id="KW-1185">Reference proteome</keyword>
<accession>A0A1S5YEC5</accession>
<evidence type="ECO:0000256" key="1">
    <source>
        <dbReference type="SAM" id="MobiDB-lite"/>
    </source>
</evidence>
<dbReference type="EMBL" id="KX855660">
    <property type="protein sequence ID" value="AQQ80298.1"/>
    <property type="molecule type" value="Genomic_DNA"/>
</dbReference>
<reference evidence="2 3" key="1">
    <citation type="journal article" date="2017" name="PLoS ONE">
        <title>The Complete Genome Sequence of a Second Distinct Betabaculovirus from the True Armyworm, Mythimna unipuncta.</title>
        <authorList>
            <person name="Harrison R.L."/>
            <person name="Rowley D.L."/>
            <person name="Mowery J."/>
            <person name="Bauchan G.R."/>
            <person name="Theilmann D.A."/>
            <person name="Rohrmann G.F."/>
            <person name="Erlandson M.A."/>
        </authorList>
    </citation>
    <scope>NUCLEOTIDE SEQUENCE [LARGE SCALE GENOMIC DNA]</scope>
    <source>
        <strain evidence="2">MyunGV#8</strain>
    </source>
</reference>
<feature type="region of interest" description="Disordered" evidence="1">
    <location>
        <begin position="162"/>
        <end position="191"/>
    </location>
</feature>